<dbReference type="SMART" id="SM00939">
    <property type="entry name" value="PepX_C"/>
    <property type="match status" value="1"/>
</dbReference>
<dbReference type="Gene3D" id="1.10.3020.10">
    <property type="entry name" value="alpha-amino acid ester hydrolase ( Helical cap domain)"/>
    <property type="match status" value="1"/>
</dbReference>
<dbReference type="SUPFAM" id="SSF53474">
    <property type="entry name" value="alpha/beta-Hydrolases"/>
    <property type="match status" value="1"/>
</dbReference>
<proteinExistence type="predicted"/>
<gene>
    <name evidence="4" type="ORF">GTZ99_06295</name>
</gene>
<name>A0ABW9XC92_9SPHN</name>
<dbReference type="EMBL" id="JAAAPO010000002">
    <property type="protein sequence ID" value="NBC36166.1"/>
    <property type="molecule type" value="Genomic_DNA"/>
</dbReference>
<reference evidence="5" key="1">
    <citation type="submission" date="2020-01" db="EMBL/GenBank/DDBJ databases">
        <title>Sphingomonas sp. strain CSW-10.</title>
        <authorList>
            <person name="Chen W.-M."/>
        </authorList>
    </citation>
    <scope>NUCLEOTIDE SEQUENCE [LARGE SCALE GENOMIC DNA]</scope>
    <source>
        <strain evidence="5">FSY-8</strain>
    </source>
</reference>
<dbReference type="InterPro" id="IPR013736">
    <property type="entry name" value="Xaa-Pro_dipept_C"/>
</dbReference>
<dbReference type="Pfam" id="PF08530">
    <property type="entry name" value="PepX_C"/>
    <property type="match status" value="1"/>
</dbReference>
<dbReference type="InterPro" id="IPR000383">
    <property type="entry name" value="Xaa-Pro-like_dom"/>
</dbReference>
<evidence type="ECO:0000313" key="4">
    <source>
        <dbReference type="EMBL" id="NBC36166.1"/>
    </source>
</evidence>
<comment type="caution">
    <text evidence="4">The sequence shown here is derived from an EMBL/GenBank/DDBJ whole genome shotgun (WGS) entry which is preliminary data.</text>
</comment>
<dbReference type="InterPro" id="IPR008979">
    <property type="entry name" value="Galactose-bd-like_sf"/>
</dbReference>
<dbReference type="InterPro" id="IPR005674">
    <property type="entry name" value="CocE/Ser_esterase"/>
</dbReference>
<dbReference type="SUPFAM" id="SSF49785">
    <property type="entry name" value="Galactose-binding domain-like"/>
    <property type="match status" value="1"/>
</dbReference>
<dbReference type="InterPro" id="IPR029058">
    <property type="entry name" value="AB_hydrolase_fold"/>
</dbReference>
<dbReference type="Proteomes" id="UP000753724">
    <property type="component" value="Unassembled WGS sequence"/>
</dbReference>
<feature type="chain" id="PRO_5045421149" evidence="2">
    <location>
        <begin position="21"/>
        <end position="593"/>
    </location>
</feature>
<evidence type="ECO:0000256" key="1">
    <source>
        <dbReference type="ARBA" id="ARBA00022801"/>
    </source>
</evidence>
<evidence type="ECO:0000256" key="2">
    <source>
        <dbReference type="SAM" id="SignalP"/>
    </source>
</evidence>
<evidence type="ECO:0000313" key="5">
    <source>
        <dbReference type="Proteomes" id="UP000753724"/>
    </source>
</evidence>
<keyword evidence="2" id="KW-0732">Signal</keyword>
<evidence type="ECO:0000259" key="3">
    <source>
        <dbReference type="SMART" id="SM00939"/>
    </source>
</evidence>
<keyword evidence="1 4" id="KW-0378">Hydrolase</keyword>
<dbReference type="NCBIfam" id="TIGR00976">
    <property type="entry name" value="CocE_NonD"/>
    <property type="match status" value="1"/>
</dbReference>
<accession>A0ABW9XC92</accession>
<dbReference type="GO" id="GO:0016787">
    <property type="term" value="F:hydrolase activity"/>
    <property type="evidence" value="ECO:0007669"/>
    <property type="project" value="UniProtKB-KW"/>
</dbReference>
<dbReference type="Gene3D" id="3.40.50.1820">
    <property type="entry name" value="alpha/beta hydrolase"/>
    <property type="match status" value="1"/>
</dbReference>
<keyword evidence="5" id="KW-1185">Reference proteome</keyword>
<organism evidence="4 5">
    <name type="scientific">Novosphingobium ovatum</name>
    <dbReference type="NCBI Taxonomy" id="1908523"/>
    <lineage>
        <taxon>Bacteria</taxon>
        <taxon>Pseudomonadati</taxon>
        <taxon>Pseudomonadota</taxon>
        <taxon>Alphaproteobacteria</taxon>
        <taxon>Sphingomonadales</taxon>
        <taxon>Sphingomonadaceae</taxon>
        <taxon>Novosphingobium</taxon>
    </lineage>
</organism>
<dbReference type="Pfam" id="PF02129">
    <property type="entry name" value="Peptidase_S15"/>
    <property type="match status" value="1"/>
</dbReference>
<feature type="domain" description="Xaa-Pro dipeptidyl-peptidase C-terminal" evidence="3">
    <location>
        <begin position="331"/>
        <end position="588"/>
    </location>
</feature>
<dbReference type="Gene3D" id="2.60.120.260">
    <property type="entry name" value="Galactose-binding domain-like"/>
    <property type="match status" value="1"/>
</dbReference>
<protein>
    <submittedName>
        <fullName evidence="4">CocE/NonD family hydrolase</fullName>
    </submittedName>
</protein>
<sequence>MGAALPAVAGALYAGLPVAAQPVTVQAQTAPAADYPDFVRSSLYVPVSDGTRLAVNIYRPARGTAAETARLPVIFAFTPYRARVRDAEGKVTEVALGDRLALRSLIRAGYVVAVADIRGKGASFGTRIGFQSRREAMDGHDLIEWLARQDFATGKVGMIGCSYLGGTTFQTATTAPPSLKAVFVGASDLDKYSFVRRGGISAQFNTRPDEPLSDDLASVPVDVDADGALLRQAVAQHEKNTPMAGLWYGMPYRDSISAYTGNAFWEEVGVYNHLNAIRKSGMATYFWSNWQDEPTAQSILSAANLAGSKFLAGPGGHCNPPPGFDFTGEVRRYFDHYLKGADNGINREPRATYWRERLPGGTVSAPGGFTGGYVRSNVLPGAGARATPWYLGGGHSGTARSVNDGMLLAAPAKGAGRDTFTVRYDLPASDYFAFWIKPMDDKGLSYTTAPLTRPMTLAGYPVARLRVSVDKPDANVFAYLDEVAPDGTAEVVSFGRLALSHRKLAAAPYATMGLPFHSGRKGDTLAMKPGVPADIAFDLTPVSRVVPVGYRLRLTITGADPRQRNLKEIEIKPAPVITLSRGAASRVDLPVVR</sequence>
<feature type="signal peptide" evidence="2">
    <location>
        <begin position="1"/>
        <end position="20"/>
    </location>
</feature>